<reference evidence="2 3" key="1">
    <citation type="submission" date="2021-01" db="EMBL/GenBank/DDBJ databases">
        <title>Whole genome shotgun sequence of Planobispora longispora NBRC 13918.</title>
        <authorList>
            <person name="Komaki H."/>
            <person name="Tamura T."/>
        </authorList>
    </citation>
    <scope>NUCLEOTIDE SEQUENCE [LARGE SCALE GENOMIC DNA]</scope>
    <source>
        <strain evidence="2 3">NBRC 13918</strain>
    </source>
</reference>
<dbReference type="Gene3D" id="1.10.260.40">
    <property type="entry name" value="lambda repressor-like DNA-binding domains"/>
    <property type="match status" value="1"/>
</dbReference>
<accession>A0A8J3RPR4</accession>
<dbReference type="SUPFAM" id="SSF47413">
    <property type="entry name" value="lambda repressor-like DNA-binding domains"/>
    <property type="match status" value="1"/>
</dbReference>
<dbReference type="PROSITE" id="PS50943">
    <property type="entry name" value="HTH_CROC1"/>
    <property type="match status" value="1"/>
</dbReference>
<dbReference type="InterPro" id="IPR001387">
    <property type="entry name" value="Cro/C1-type_HTH"/>
</dbReference>
<dbReference type="EMBL" id="BOOH01000034">
    <property type="protein sequence ID" value="GIH77667.1"/>
    <property type="molecule type" value="Genomic_DNA"/>
</dbReference>
<dbReference type="InterPro" id="IPR010982">
    <property type="entry name" value="Lambda_DNA-bd_dom_sf"/>
</dbReference>
<dbReference type="AlphaFoldDB" id="A0A8J3RPR4"/>
<protein>
    <submittedName>
        <fullName evidence="2">Transcriptional regulator</fullName>
    </submittedName>
</protein>
<organism evidence="2 3">
    <name type="scientific">Planobispora longispora</name>
    <dbReference type="NCBI Taxonomy" id="28887"/>
    <lineage>
        <taxon>Bacteria</taxon>
        <taxon>Bacillati</taxon>
        <taxon>Actinomycetota</taxon>
        <taxon>Actinomycetes</taxon>
        <taxon>Streptosporangiales</taxon>
        <taxon>Streptosporangiaceae</taxon>
        <taxon>Planobispora</taxon>
    </lineage>
</organism>
<dbReference type="Proteomes" id="UP000616724">
    <property type="component" value="Unassembled WGS sequence"/>
</dbReference>
<dbReference type="Pfam" id="PF13560">
    <property type="entry name" value="HTH_31"/>
    <property type="match status" value="1"/>
</dbReference>
<keyword evidence="3" id="KW-1185">Reference proteome</keyword>
<feature type="domain" description="HTH cro/C1-type" evidence="1">
    <location>
        <begin position="12"/>
        <end position="66"/>
    </location>
</feature>
<evidence type="ECO:0000313" key="3">
    <source>
        <dbReference type="Proteomes" id="UP000616724"/>
    </source>
</evidence>
<comment type="caution">
    <text evidence="2">The sequence shown here is derived from an EMBL/GenBank/DDBJ whole genome shotgun (WGS) entry which is preliminary data.</text>
</comment>
<evidence type="ECO:0000313" key="2">
    <source>
        <dbReference type="EMBL" id="GIH77667.1"/>
    </source>
</evidence>
<dbReference type="SMART" id="SM00530">
    <property type="entry name" value="HTH_XRE"/>
    <property type="match status" value="1"/>
</dbReference>
<dbReference type="RefSeq" id="WP_203892237.1">
    <property type="nucleotide sequence ID" value="NZ_BOOH01000034.1"/>
</dbReference>
<dbReference type="GO" id="GO:0003677">
    <property type="term" value="F:DNA binding"/>
    <property type="evidence" value="ECO:0007669"/>
    <property type="project" value="InterPro"/>
</dbReference>
<name>A0A8J3RPR4_9ACTN</name>
<evidence type="ECO:0000259" key="1">
    <source>
        <dbReference type="PROSITE" id="PS50943"/>
    </source>
</evidence>
<sequence length="132" mass="14484">MVLLRQLLGDVLRRLRVRQGRTLREVSTLARVSLGYLSEVERGQKEASSELLASICGALGVPLSQVLREVSDQFALAELQHAPVLADVPERERLPIPETVPATPLPEDAFEGFRAVVPPIEHTPEVKDMVAA</sequence>
<gene>
    <name evidence="2" type="ORF">Plo01_40960</name>
</gene>
<dbReference type="CDD" id="cd00093">
    <property type="entry name" value="HTH_XRE"/>
    <property type="match status" value="1"/>
</dbReference>
<proteinExistence type="predicted"/>